<keyword evidence="2" id="KW-1185">Reference proteome</keyword>
<dbReference type="PANTHER" id="PTHR23416:SF78">
    <property type="entry name" value="LIPOPOLYSACCHARIDE BIOSYNTHESIS O-ACETYL TRANSFERASE WBBJ-RELATED"/>
    <property type="match status" value="1"/>
</dbReference>
<dbReference type="InterPro" id="IPR011004">
    <property type="entry name" value="Trimer_LpxA-like_sf"/>
</dbReference>
<dbReference type="SUPFAM" id="SSF51161">
    <property type="entry name" value="Trimeric LpxA-like enzymes"/>
    <property type="match status" value="1"/>
</dbReference>
<evidence type="ECO:0000313" key="1">
    <source>
        <dbReference type="EMBL" id="MCU6706752.1"/>
    </source>
</evidence>
<dbReference type="Proteomes" id="UP001208131">
    <property type="component" value="Unassembled WGS sequence"/>
</dbReference>
<dbReference type="InterPro" id="IPR051159">
    <property type="entry name" value="Hexapeptide_acetyltransf"/>
</dbReference>
<organism evidence="1 2">
    <name type="scientific">Hominimerdicola aceti</name>
    <dbReference type="NCBI Taxonomy" id="2981726"/>
    <lineage>
        <taxon>Bacteria</taxon>
        <taxon>Bacillati</taxon>
        <taxon>Bacillota</taxon>
        <taxon>Clostridia</taxon>
        <taxon>Eubacteriales</taxon>
        <taxon>Oscillospiraceae</taxon>
        <taxon>Hominimerdicola</taxon>
    </lineage>
</organism>
<gene>
    <name evidence="1" type="ORF">OCV57_12580</name>
</gene>
<reference evidence="1 2" key="1">
    <citation type="journal article" date="2021" name="ISME Commun">
        <title>Automated analysis of genomic sequences facilitates high-throughput and comprehensive description of bacteria.</title>
        <authorList>
            <person name="Hitch T.C.A."/>
        </authorList>
    </citation>
    <scope>NUCLEOTIDE SEQUENCE [LARGE SCALE GENOMIC DNA]</scope>
    <source>
        <strain evidence="1 2">Sanger_31</strain>
    </source>
</reference>
<sequence length="165" mass="18127">MIGTIIKKIRTGFYTNLCKKAAKQYGKKLHVNHWSRFTSKTHIGDNCHFNGMKVTGNGNVTIGNNFHSGGGILILTSNHNYEGKSIPYDDTTIDGDVVIEDNVWLGQNVTILQGVKIGEGAIIQAGSVVVSDIPACSIAGGHPAKVFKMRNEQHYYDLKSENKFF</sequence>
<keyword evidence="1" id="KW-0808">Transferase</keyword>
<dbReference type="AlphaFoldDB" id="A0AAE3LLD6"/>
<dbReference type="PANTHER" id="PTHR23416">
    <property type="entry name" value="SIALIC ACID SYNTHASE-RELATED"/>
    <property type="match status" value="1"/>
</dbReference>
<protein>
    <submittedName>
        <fullName evidence="1">Acyltransferase</fullName>
    </submittedName>
</protein>
<dbReference type="RefSeq" id="WP_117957604.1">
    <property type="nucleotide sequence ID" value="NZ_JAOQJZ010000015.1"/>
</dbReference>
<dbReference type="CDD" id="cd04647">
    <property type="entry name" value="LbH_MAT_like"/>
    <property type="match status" value="1"/>
</dbReference>
<dbReference type="Gene3D" id="2.160.10.10">
    <property type="entry name" value="Hexapeptide repeat proteins"/>
    <property type="match status" value="1"/>
</dbReference>
<comment type="caution">
    <text evidence="1">The sequence shown here is derived from an EMBL/GenBank/DDBJ whole genome shotgun (WGS) entry which is preliminary data.</text>
</comment>
<accession>A0AAE3LLD6</accession>
<dbReference type="Pfam" id="PF00132">
    <property type="entry name" value="Hexapep"/>
    <property type="match status" value="1"/>
</dbReference>
<name>A0AAE3LLD6_9FIRM</name>
<keyword evidence="1" id="KW-0012">Acyltransferase</keyword>
<dbReference type="GO" id="GO:0016746">
    <property type="term" value="F:acyltransferase activity"/>
    <property type="evidence" value="ECO:0007669"/>
    <property type="project" value="UniProtKB-KW"/>
</dbReference>
<dbReference type="InterPro" id="IPR001451">
    <property type="entry name" value="Hexapep"/>
</dbReference>
<evidence type="ECO:0000313" key="2">
    <source>
        <dbReference type="Proteomes" id="UP001208131"/>
    </source>
</evidence>
<dbReference type="EMBL" id="JAOQJZ010000015">
    <property type="protein sequence ID" value="MCU6706752.1"/>
    <property type="molecule type" value="Genomic_DNA"/>
</dbReference>
<proteinExistence type="predicted"/>